<dbReference type="SUPFAM" id="SSF53335">
    <property type="entry name" value="S-adenosyl-L-methionine-dependent methyltransferases"/>
    <property type="match status" value="1"/>
</dbReference>
<protein>
    <submittedName>
        <fullName evidence="1">Uncharacterized protein</fullName>
    </submittedName>
</protein>
<dbReference type="Proteomes" id="UP000033966">
    <property type="component" value="Unassembled WGS sequence"/>
</dbReference>
<gene>
    <name evidence="1" type="ORF">UW92_C0001G0025</name>
</gene>
<accession>A0A0G1P7U9</accession>
<sequence>MRIYVPEIGKKVNLSAKEKRTLKQRLFDFGHGCFPEPPIMGGFVNQKKHIARMKAEEEKIVLEKKRKEAAEAAEKERKTPAALRLRLENGEKLTVEEYLVAVYDVEAHVMSLAMTHLSRLKDLFGNCTGCLEGKKVLDIACGSRTSYTDFGIFSKKGNLEPWLCRALHKCGARAIGMDIGNNDGEPFEHHWADLTEKGTLGRLFGKTHDSSFDAIVVSMLIGELSPILQMMTNEAKRSEMKNEIFAEAVRLLKEGGWFLYEFDAYRKANGKLVADGTPKY</sequence>
<reference evidence="1 2" key="1">
    <citation type="journal article" date="2015" name="Nature">
        <title>rRNA introns, odd ribosomes, and small enigmatic genomes across a large radiation of phyla.</title>
        <authorList>
            <person name="Brown C.T."/>
            <person name="Hug L.A."/>
            <person name="Thomas B.C."/>
            <person name="Sharon I."/>
            <person name="Castelle C.J."/>
            <person name="Singh A."/>
            <person name="Wilkins M.J."/>
            <person name="Williams K.H."/>
            <person name="Banfield J.F."/>
        </authorList>
    </citation>
    <scope>NUCLEOTIDE SEQUENCE [LARGE SCALE GENOMIC DNA]</scope>
</reference>
<dbReference type="EMBL" id="LCKF01000001">
    <property type="protein sequence ID" value="KKT92459.1"/>
    <property type="molecule type" value="Genomic_DNA"/>
</dbReference>
<dbReference type="InterPro" id="IPR029063">
    <property type="entry name" value="SAM-dependent_MTases_sf"/>
</dbReference>
<dbReference type="CDD" id="cd02440">
    <property type="entry name" value="AdoMet_MTases"/>
    <property type="match status" value="1"/>
</dbReference>
<proteinExistence type="predicted"/>
<evidence type="ECO:0000313" key="1">
    <source>
        <dbReference type="EMBL" id="KKT92459.1"/>
    </source>
</evidence>
<organism evidence="1 2">
    <name type="scientific">Candidatus Jorgensenbacteria bacterium GW2011_GWA2_45_13</name>
    <dbReference type="NCBI Taxonomy" id="1618662"/>
    <lineage>
        <taxon>Bacteria</taxon>
        <taxon>Candidatus Joergenseniibacteriota</taxon>
    </lineage>
</organism>
<name>A0A0G1P7U9_9BACT</name>
<evidence type="ECO:0000313" key="2">
    <source>
        <dbReference type="Proteomes" id="UP000033966"/>
    </source>
</evidence>
<comment type="caution">
    <text evidence="1">The sequence shown here is derived from an EMBL/GenBank/DDBJ whole genome shotgun (WGS) entry which is preliminary data.</text>
</comment>
<dbReference type="AlphaFoldDB" id="A0A0G1P7U9"/>
<dbReference type="Gene3D" id="3.40.50.150">
    <property type="entry name" value="Vaccinia Virus protein VP39"/>
    <property type="match status" value="1"/>
</dbReference>